<keyword evidence="6" id="KW-0547">Nucleotide-binding</keyword>
<evidence type="ECO:0000256" key="3">
    <source>
        <dbReference type="ARBA" id="ARBA00013253"/>
    </source>
</evidence>
<comment type="similarity">
    <text evidence="2">Belongs to the HPPK family.</text>
</comment>
<dbReference type="OrthoDB" id="9808041at2"/>
<evidence type="ECO:0000256" key="9">
    <source>
        <dbReference type="ARBA" id="ARBA00022909"/>
    </source>
</evidence>
<evidence type="ECO:0000256" key="4">
    <source>
        <dbReference type="ARBA" id="ARBA00016218"/>
    </source>
</evidence>
<dbReference type="PANTHER" id="PTHR43071">
    <property type="entry name" value="2-AMINO-4-HYDROXY-6-HYDROXYMETHYLDIHYDROPTERIDINE PYROPHOSPHOKINASE"/>
    <property type="match status" value="1"/>
</dbReference>
<keyword evidence="15" id="KW-1185">Reference proteome</keyword>
<feature type="domain" description="7,8-dihydro-6-hydroxymethylpterin-pyrophosphokinase" evidence="13">
    <location>
        <begin position="9"/>
        <end position="136"/>
    </location>
</feature>
<dbReference type="EC" id="2.7.6.3" evidence="3"/>
<protein>
    <recommendedName>
        <fullName evidence="4">2-amino-4-hydroxy-6-hydroxymethyldihydropteridine pyrophosphokinase</fullName>
        <ecNumber evidence="3">2.7.6.3</ecNumber>
    </recommendedName>
    <alternativeName>
        <fullName evidence="11">6-hydroxymethyl-7,8-dihydropterin pyrophosphokinase</fullName>
    </alternativeName>
    <alternativeName>
        <fullName evidence="12">7,8-dihydro-6-hydroxymethylpterin-pyrophosphokinase</fullName>
    </alternativeName>
</protein>
<evidence type="ECO:0000259" key="13">
    <source>
        <dbReference type="Pfam" id="PF01288"/>
    </source>
</evidence>
<organism evidence="14 15">
    <name type="scientific">Noviherbaspirillum saxi</name>
    <dbReference type="NCBI Taxonomy" id="2320863"/>
    <lineage>
        <taxon>Bacteria</taxon>
        <taxon>Pseudomonadati</taxon>
        <taxon>Pseudomonadota</taxon>
        <taxon>Betaproteobacteria</taxon>
        <taxon>Burkholderiales</taxon>
        <taxon>Oxalobacteraceae</taxon>
        <taxon>Noviherbaspirillum</taxon>
    </lineage>
</organism>
<keyword evidence="8" id="KW-0067">ATP-binding</keyword>
<evidence type="ECO:0000256" key="2">
    <source>
        <dbReference type="ARBA" id="ARBA00005810"/>
    </source>
</evidence>
<evidence type="ECO:0000256" key="5">
    <source>
        <dbReference type="ARBA" id="ARBA00022679"/>
    </source>
</evidence>
<comment type="caution">
    <text evidence="14">The sequence shown here is derived from an EMBL/GenBank/DDBJ whole genome shotgun (WGS) entry which is preliminary data.</text>
</comment>
<comment type="function">
    <text evidence="10">Catalyzes the transfer of pyrophosphate from adenosine triphosphate (ATP) to 6-hydroxymethyl-7,8-dihydropterin, an enzymatic step in folate biosynthesis pathway.</text>
</comment>
<dbReference type="EMBL" id="QYUO01000001">
    <property type="protein sequence ID" value="RJF97864.1"/>
    <property type="molecule type" value="Genomic_DNA"/>
</dbReference>
<evidence type="ECO:0000313" key="15">
    <source>
        <dbReference type="Proteomes" id="UP000265955"/>
    </source>
</evidence>
<dbReference type="InterPro" id="IPR000550">
    <property type="entry name" value="Hppk"/>
</dbReference>
<keyword evidence="7 14" id="KW-0418">Kinase</keyword>
<dbReference type="GO" id="GO:0005524">
    <property type="term" value="F:ATP binding"/>
    <property type="evidence" value="ECO:0007669"/>
    <property type="project" value="UniProtKB-KW"/>
</dbReference>
<dbReference type="GO" id="GO:0046656">
    <property type="term" value="P:folic acid biosynthetic process"/>
    <property type="evidence" value="ECO:0007669"/>
    <property type="project" value="UniProtKB-KW"/>
</dbReference>
<dbReference type="GO" id="GO:0016301">
    <property type="term" value="F:kinase activity"/>
    <property type="evidence" value="ECO:0007669"/>
    <property type="project" value="UniProtKB-KW"/>
</dbReference>
<name>A0A3A3FRJ4_9BURK</name>
<evidence type="ECO:0000313" key="14">
    <source>
        <dbReference type="EMBL" id="RJF97864.1"/>
    </source>
</evidence>
<comment type="pathway">
    <text evidence="1">Cofactor biosynthesis; tetrahydrofolate biosynthesis; 2-amino-4-hydroxy-6-hydroxymethyl-7,8-dihydropteridine diphosphate from 7,8-dihydroneopterin triphosphate: step 4/4.</text>
</comment>
<dbReference type="Gene3D" id="3.30.70.560">
    <property type="entry name" value="7,8-Dihydro-6-hydroxymethylpterin-pyrophosphokinase HPPK"/>
    <property type="match status" value="1"/>
</dbReference>
<evidence type="ECO:0000256" key="11">
    <source>
        <dbReference type="ARBA" id="ARBA00029766"/>
    </source>
</evidence>
<dbReference type="RefSeq" id="WP_119767810.1">
    <property type="nucleotide sequence ID" value="NZ_QYUO01000001.1"/>
</dbReference>
<dbReference type="GO" id="GO:0046654">
    <property type="term" value="P:tetrahydrofolate biosynthetic process"/>
    <property type="evidence" value="ECO:0007669"/>
    <property type="project" value="UniProtKB-UniPathway"/>
</dbReference>
<dbReference type="GO" id="GO:0003848">
    <property type="term" value="F:2-amino-4-hydroxy-6-hydroxymethyldihydropteridine diphosphokinase activity"/>
    <property type="evidence" value="ECO:0007669"/>
    <property type="project" value="UniProtKB-EC"/>
</dbReference>
<dbReference type="UniPathway" id="UPA00077">
    <property type="reaction ID" value="UER00155"/>
</dbReference>
<reference evidence="15" key="1">
    <citation type="submission" date="2018-09" db="EMBL/GenBank/DDBJ databases">
        <authorList>
            <person name="Zhu H."/>
        </authorList>
    </citation>
    <scope>NUCLEOTIDE SEQUENCE [LARGE SCALE GENOMIC DNA]</scope>
    <source>
        <strain evidence="15">K1R23-30</strain>
    </source>
</reference>
<keyword evidence="5 14" id="KW-0808">Transferase</keyword>
<sequence length="161" mass="17211">MSVVRTACYIGIGANLGDAQEQVERAIAGLGQLPSTTLAARSSLFRTAPVDAGGDDYVNAVAKLDTTLTAIALLGHLQAMENAFGRERPYPNAPRTLDLDLLLYGQEIISSDVLTVPHPRMIQRAFVLIPLLQVDPFVHIPGRGAAHTFVPGVSGQKIQKI</sequence>
<dbReference type="AlphaFoldDB" id="A0A3A3FRJ4"/>
<proteinExistence type="inferred from homology"/>
<evidence type="ECO:0000256" key="8">
    <source>
        <dbReference type="ARBA" id="ARBA00022840"/>
    </source>
</evidence>
<keyword evidence="9" id="KW-0289">Folate biosynthesis</keyword>
<dbReference type="PANTHER" id="PTHR43071:SF1">
    <property type="entry name" value="2-AMINO-4-HYDROXY-6-HYDROXYMETHYLDIHYDROPTERIDINE PYROPHOSPHOKINASE"/>
    <property type="match status" value="1"/>
</dbReference>
<dbReference type="InterPro" id="IPR035907">
    <property type="entry name" value="Hppk_sf"/>
</dbReference>
<accession>A0A3A3FRJ4</accession>
<evidence type="ECO:0000256" key="10">
    <source>
        <dbReference type="ARBA" id="ARBA00029409"/>
    </source>
</evidence>
<gene>
    <name evidence="14" type="primary">folK</name>
    <name evidence="14" type="ORF">D3871_04510</name>
</gene>
<dbReference type="Proteomes" id="UP000265955">
    <property type="component" value="Unassembled WGS sequence"/>
</dbReference>
<dbReference type="Pfam" id="PF01288">
    <property type="entry name" value="HPPK"/>
    <property type="match status" value="1"/>
</dbReference>
<evidence type="ECO:0000256" key="12">
    <source>
        <dbReference type="ARBA" id="ARBA00033413"/>
    </source>
</evidence>
<dbReference type="CDD" id="cd00483">
    <property type="entry name" value="HPPK"/>
    <property type="match status" value="1"/>
</dbReference>
<evidence type="ECO:0000256" key="6">
    <source>
        <dbReference type="ARBA" id="ARBA00022741"/>
    </source>
</evidence>
<dbReference type="SUPFAM" id="SSF55083">
    <property type="entry name" value="6-hydroxymethyl-7,8-dihydropterin pyrophosphokinase, HPPK"/>
    <property type="match status" value="1"/>
</dbReference>
<dbReference type="NCBIfam" id="TIGR01498">
    <property type="entry name" value="folK"/>
    <property type="match status" value="1"/>
</dbReference>
<evidence type="ECO:0000256" key="1">
    <source>
        <dbReference type="ARBA" id="ARBA00005051"/>
    </source>
</evidence>
<evidence type="ECO:0000256" key="7">
    <source>
        <dbReference type="ARBA" id="ARBA00022777"/>
    </source>
</evidence>